<comment type="caution">
    <text evidence="3">The sequence shown here is derived from an EMBL/GenBank/DDBJ whole genome shotgun (WGS) entry which is preliminary data.</text>
</comment>
<keyword evidence="2" id="KW-0472">Membrane</keyword>
<evidence type="ECO:0000313" key="4">
    <source>
        <dbReference type="Proteomes" id="UP000796761"/>
    </source>
</evidence>
<gene>
    <name evidence="3" type="ORF">HGM15179_010824</name>
</gene>
<reference evidence="3" key="1">
    <citation type="submission" date="2019-04" db="EMBL/GenBank/DDBJ databases">
        <title>Genome assembly of Zosterops borbonicus 15179.</title>
        <authorList>
            <person name="Leroy T."/>
            <person name="Anselmetti Y."/>
            <person name="Tilak M.-K."/>
            <person name="Nabholz B."/>
        </authorList>
    </citation>
    <scope>NUCLEOTIDE SEQUENCE</scope>
    <source>
        <strain evidence="3">HGM_15179</strain>
        <tissue evidence="3">Muscle</tissue>
    </source>
</reference>
<name>A0A8K1GCN5_9PASS</name>
<dbReference type="AlphaFoldDB" id="A0A8K1GCN5"/>
<feature type="non-terminal residue" evidence="3">
    <location>
        <position position="1"/>
    </location>
</feature>
<sequence>PQGAAWRGNLKYLGISLVLPATAVIYHLTRRLLFPPLPKPVGTKATQFSDSEMGQGQPWIGLLEPSERFNPAELLLMEPNPSEETPDTDTQTAGPPPDVSEPGKARLEKPAAVVLSPQGCGEELPFAYRRQE</sequence>
<organism evidence="3 4">
    <name type="scientific">Zosterops borbonicus</name>
    <dbReference type="NCBI Taxonomy" id="364589"/>
    <lineage>
        <taxon>Eukaryota</taxon>
        <taxon>Metazoa</taxon>
        <taxon>Chordata</taxon>
        <taxon>Craniata</taxon>
        <taxon>Vertebrata</taxon>
        <taxon>Euteleostomi</taxon>
        <taxon>Archelosauria</taxon>
        <taxon>Archosauria</taxon>
        <taxon>Dinosauria</taxon>
        <taxon>Saurischia</taxon>
        <taxon>Theropoda</taxon>
        <taxon>Coelurosauria</taxon>
        <taxon>Aves</taxon>
        <taxon>Neognathae</taxon>
        <taxon>Neoaves</taxon>
        <taxon>Telluraves</taxon>
        <taxon>Australaves</taxon>
        <taxon>Passeriformes</taxon>
        <taxon>Sylvioidea</taxon>
        <taxon>Zosteropidae</taxon>
        <taxon>Zosterops</taxon>
    </lineage>
</organism>
<accession>A0A8K1GCN5</accession>
<keyword evidence="2" id="KW-0812">Transmembrane</keyword>
<evidence type="ECO:0000256" key="1">
    <source>
        <dbReference type="SAM" id="MobiDB-lite"/>
    </source>
</evidence>
<evidence type="ECO:0000256" key="2">
    <source>
        <dbReference type="SAM" id="Phobius"/>
    </source>
</evidence>
<protein>
    <submittedName>
        <fullName evidence="3">Uncharacterized protein</fullName>
    </submittedName>
</protein>
<proteinExistence type="predicted"/>
<dbReference type="Proteomes" id="UP000796761">
    <property type="component" value="Unassembled WGS sequence"/>
</dbReference>
<keyword evidence="4" id="KW-1185">Reference proteome</keyword>
<feature type="region of interest" description="Disordered" evidence="1">
    <location>
        <begin position="74"/>
        <end position="110"/>
    </location>
</feature>
<feature type="transmembrane region" description="Helical" evidence="2">
    <location>
        <begin position="12"/>
        <end position="29"/>
    </location>
</feature>
<feature type="non-terminal residue" evidence="3">
    <location>
        <position position="132"/>
    </location>
</feature>
<dbReference type="OrthoDB" id="8945484at2759"/>
<dbReference type="EMBL" id="SWJQ01000324">
    <property type="protein sequence ID" value="TRZ16245.1"/>
    <property type="molecule type" value="Genomic_DNA"/>
</dbReference>
<keyword evidence="2" id="KW-1133">Transmembrane helix</keyword>
<evidence type="ECO:0000313" key="3">
    <source>
        <dbReference type="EMBL" id="TRZ16245.1"/>
    </source>
</evidence>